<dbReference type="GO" id="GO:0004180">
    <property type="term" value="F:carboxypeptidase activity"/>
    <property type="evidence" value="ECO:0007669"/>
    <property type="project" value="UniProtKB-KW"/>
</dbReference>
<organism evidence="2 3">
    <name type="scientific">Flavobacterium tibetense</name>
    <dbReference type="NCBI Taxonomy" id="2233533"/>
    <lineage>
        <taxon>Bacteria</taxon>
        <taxon>Pseudomonadati</taxon>
        <taxon>Bacteroidota</taxon>
        <taxon>Flavobacteriia</taxon>
        <taxon>Flavobacteriales</taxon>
        <taxon>Flavobacteriaceae</taxon>
        <taxon>Flavobacterium</taxon>
    </lineage>
</organism>
<evidence type="ECO:0000256" key="1">
    <source>
        <dbReference type="SAM" id="SignalP"/>
    </source>
</evidence>
<dbReference type="EMBL" id="QLST01000009">
    <property type="protein sequence ID" value="RBA28175.1"/>
    <property type="molecule type" value="Genomic_DNA"/>
</dbReference>
<proteinExistence type="predicted"/>
<reference evidence="2 3" key="1">
    <citation type="submission" date="2018-06" db="EMBL/GenBank/DDBJ databases">
        <title>Flavobacterium tibetense sp. nov., isolated from a wetland YonghuCo on Tibetan Plateau.</title>
        <authorList>
            <person name="Xing P."/>
            <person name="Phurbu D."/>
            <person name="Lu H."/>
        </authorList>
    </citation>
    <scope>NUCLEOTIDE SEQUENCE [LARGE SCALE GENOMIC DNA]</scope>
    <source>
        <strain evidence="2 3">YH5</strain>
    </source>
</reference>
<comment type="caution">
    <text evidence="2">The sequence shown here is derived from an EMBL/GenBank/DDBJ whole genome shotgun (WGS) entry which is preliminary data.</text>
</comment>
<dbReference type="OrthoDB" id="1467339at2"/>
<dbReference type="Proteomes" id="UP000253319">
    <property type="component" value="Unassembled WGS sequence"/>
</dbReference>
<protein>
    <submittedName>
        <fullName evidence="2">Carboxypeptidase-like regulatory domain-containing protein</fullName>
    </submittedName>
</protein>
<accession>A0A365P0Y9</accession>
<evidence type="ECO:0000313" key="2">
    <source>
        <dbReference type="EMBL" id="RBA28175.1"/>
    </source>
</evidence>
<keyword evidence="2" id="KW-0645">Protease</keyword>
<name>A0A365P0Y9_9FLAO</name>
<dbReference type="Pfam" id="PF13715">
    <property type="entry name" value="CarbopepD_reg_2"/>
    <property type="match status" value="1"/>
</dbReference>
<feature type="chain" id="PRO_5016976007" evidence="1">
    <location>
        <begin position="19"/>
        <end position="257"/>
    </location>
</feature>
<sequence>MRYFVVFLFALFTTTAFSQNDTIVSQISGTVINSETRFPMNNVHVINATRVKGTVSDNNGYFEIYAASNDTLLFSYLGFETIKVRVTNDWIKNKTSKVVLTEKALALEEVVVAQYNLTGYVEVDTRLIKVDENQYRYSISGLTAGYEAGDKSPKAISRVLGAIFNPADFLYSAFGKRPQQMKKLREMKKDDTIRDLLATKFDRQTLAALLEIDRDDIPLILQNCNYSEYFIKTANDLQILDAISSCYEEYKILKKNK</sequence>
<keyword evidence="2" id="KW-0121">Carboxypeptidase</keyword>
<evidence type="ECO:0000313" key="3">
    <source>
        <dbReference type="Proteomes" id="UP000253319"/>
    </source>
</evidence>
<gene>
    <name evidence="2" type="ORF">DPN68_08455</name>
</gene>
<keyword evidence="3" id="KW-1185">Reference proteome</keyword>
<dbReference type="RefSeq" id="WP_113989219.1">
    <property type="nucleotide sequence ID" value="NZ_QLST01000009.1"/>
</dbReference>
<dbReference type="InterPro" id="IPR008969">
    <property type="entry name" value="CarboxyPept-like_regulatory"/>
</dbReference>
<keyword evidence="2" id="KW-0378">Hydrolase</keyword>
<keyword evidence="1" id="KW-0732">Signal</keyword>
<dbReference type="AlphaFoldDB" id="A0A365P0Y9"/>
<feature type="signal peptide" evidence="1">
    <location>
        <begin position="1"/>
        <end position="18"/>
    </location>
</feature>
<dbReference type="SUPFAM" id="SSF49464">
    <property type="entry name" value="Carboxypeptidase regulatory domain-like"/>
    <property type="match status" value="1"/>
</dbReference>